<protein>
    <submittedName>
        <fullName evidence="1">Uncharacterized protein</fullName>
    </submittedName>
</protein>
<name>A0A256GDU7_9HYPH</name>
<dbReference type="EMBL" id="NNRM01000022">
    <property type="protein sequence ID" value="OYR25305.1"/>
    <property type="molecule type" value="Genomic_DNA"/>
</dbReference>
<evidence type="ECO:0000313" key="2">
    <source>
        <dbReference type="Proteomes" id="UP000216188"/>
    </source>
</evidence>
<dbReference type="Proteomes" id="UP000216188">
    <property type="component" value="Unassembled WGS sequence"/>
</dbReference>
<organism evidence="1 2">
    <name type="scientific">Brucella pseudogrignonensis</name>
    <dbReference type="NCBI Taxonomy" id="419475"/>
    <lineage>
        <taxon>Bacteria</taxon>
        <taxon>Pseudomonadati</taxon>
        <taxon>Pseudomonadota</taxon>
        <taxon>Alphaproteobacteria</taxon>
        <taxon>Hyphomicrobiales</taxon>
        <taxon>Brucellaceae</taxon>
        <taxon>Brucella/Ochrobactrum group</taxon>
        <taxon>Brucella</taxon>
    </lineage>
</organism>
<gene>
    <name evidence="1" type="ORF">CEV34_2845</name>
</gene>
<evidence type="ECO:0000313" key="1">
    <source>
        <dbReference type="EMBL" id="OYR25305.1"/>
    </source>
</evidence>
<keyword evidence="2" id="KW-1185">Reference proteome</keyword>
<dbReference type="AlphaFoldDB" id="A0A256GDU7"/>
<accession>A0A256GDU7</accession>
<reference evidence="1 2" key="1">
    <citation type="submission" date="2017-07" db="EMBL/GenBank/DDBJ databases">
        <title>Phylogenetic study on the rhizospheric bacterium Ochrobactrum sp. A44.</title>
        <authorList>
            <person name="Krzyzanowska D.M."/>
            <person name="Ossowicki A."/>
            <person name="Rajewska M."/>
            <person name="Maciag T."/>
            <person name="Kaczynski Z."/>
            <person name="Czerwicka M."/>
            <person name="Jafra S."/>
        </authorList>
    </citation>
    <scope>NUCLEOTIDE SEQUENCE [LARGE SCALE GENOMIC DNA]</scope>
    <source>
        <strain evidence="1 2">CCUG 30717</strain>
    </source>
</reference>
<sequence length="39" mass="4267">MYALNDRALRNANAIGSKECPLLLREIVLTEGTDLVHGV</sequence>
<proteinExistence type="predicted"/>
<comment type="caution">
    <text evidence="1">The sequence shown here is derived from an EMBL/GenBank/DDBJ whole genome shotgun (WGS) entry which is preliminary data.</text>
</comment>